<dbReference type="SMART" id="SM00044">
    <property type="entry name" value="CYCc"/>
    <property type="match status" value="1"/>
</dbReference>
<dbReference type="PANTHER" id="PTHR11920:SF335">
    <property type="entry name" value="GUANYLATE CYCLASE"/>
    <property type="match status" value="1"/>
</dbReference>
<keyword evidence="10 18" id="KW-1133">Transmembrane helix</keyword>
<comment type="subcellular location">
    <subcellularLocation>
        <location evidence="2">Membrane</location>
    </subcellularLocation>
</comment>
<feature type="domain" description="Guanylate cyclase" evidence="19">
    <location>
        <begin position="532"/>
        <end position="659"/>
    </location>
</feature>
<keyword evidence="22" id="KW-1185">Reference proteome</keyword>
<dbReference type="Gene3D" id="3.30.70.1230">
    <property type="entry name" value="Nucleotide cyclase"/>
    <property type="match status" value="1"/>
</dbReference>
<keyword evidence="9" id="KW-0460">Magnesium</keyword>
<dbReference type="GO" id="GO:0004016">
    <property type="term" value="F:adenylate cyclase activity"/>
    <property type="evidence" value="ECO:0007669"/>
    <property type="project" value="UniProtKB-EC"/>
</dbReference>
<comment type="subunit">
    <text evidence="16">Homodimer. Can also exist as monomer.</text>
</comment>
<name>A0A7G8BN71_9BACT</name>
<sequence>MRRFGHWSIRYKLLSLLLLLGVMTFAVTGTIAYIKYLSALKNDVMNQLTGVTRSKAFQIQAYYRTIHNHTETLSDDRMFIEAMREFRAAYRKMDDAPIPADALNAVREDYQNHFYPDMQRLKMARPRVEDYLPFTPAALELQYLYIAKNPNPAGRRDQLADAGDNSDYSRVHEKYHATFQSLINKFGYYDLYLIDYDTGRIVYEVSKDRDFATSLKDGPYRDSNLAKVFKLCTETNNVDDVFLTDFEPYEASMGEPTQYIASPIWDGQEHVGVLALQLSTAAIDEVMTGNRGWVRDGLGTTGESVIIGDDYLLRTNARQYLENPDGFLARLKANGVSEEKLDRIRTYKTTILQILAKFPSVTAALDGKEGTVIERNARGQGTASLVSYMPLHIEGLHWAIAARMYLEEALKPVSEMRRLFTWWGVGLLFLTVLAAWLMTRQILRPVNALVAAAGKVAAGDLTAQVEWKYKDELGTLSDTFNAMTKSIREKTELIEQKNRENEALLLNILPGEIAARLKEGEQDIADSFADVTVLFGDIVGFTALSSKTSATEIVEMLNGLFSLFDHEASELGIEKIKTIGDCYMAVCGLPRPCPDHADKMAQMALRMLDATGSYGKEKGLDLRLRIGLNSGPVVAGVIGTTKFIYDLWGDTVNLASRMESTGVPGQIQVTRSVYERLKDAYQFESRGIVQVKGKGEIETWILHGQMRTAEVV</sequence>
<dbReference type="EC" id="4.6.1.1" evidence="3"/>
<feature type="transmembrane region" description="Helical" evidence="18">
    <location>
        <begin position="420"/>
        <end position="439"/>
    </location>
</feature>
<keyword evidence="13 17" id="KW-0456">Lyase</keyword>
<keyword evidence="7" id="KW-0547">Nucleotide-binding</keyword>
<evidence type="ECO:0000259" key="19">
    <source>
        <dbReference type="PROSITE" id="PS50125"/>
    </source>
</evidence>
<evidence type="ECO:0000256" key="3">
    <source>
        <dbReference type="ARBA" id="ARBA00012201"/>
    </source>
</evidence>
<dbReference type="InterPro" id="IPR001054">
    <property type="entry name" value="A/G_cyclase"/>
</dbReference>
<evidence type="ECO:0000256" key="9">
    <source>
        <dbReference type="ARBA" id="ARBA00022842"/>
    </source>
</evidence>
<dbReference type="Gene3D" id="1.10.8.500">
    <property type="entry name" value="HAMP domain in histidine kinase"/>
    <property type="match status" value="1"/>
</dbReference>
<organism evidence="21 22">
    <name type="scientific">Alloacidobacterium dinghuense</name>
    <dbReference type="NCBI Taxonomy" id="2763107"/>
    <lineage>
        <taxon>Bacteria</taxon>
        <taxon>Pseudomonadati</taxon>
        <taxon>Acidobacteriota</taxon>
        <taxon>Terriglobia</taxon>
        <taxon>Terriglobales</taxon>
        <taxon>Acidobacteriaceae</taxon>
        <taxon>Alloacidobacterium</taxon>
    </lineage>
</organism>
<evidence type="ECO:0000256" key="12">
    <source>
        <dbReference type="ARBA" id="ARBA00023136"/>
    </source>
</evidence>
<evidence type="ECO:0000256" key="17">
    <source>
        <dbReference type="RuleBase" id="RU000405"/>
    </source>
</evidence>
<dbReference type="KEGG" id="adin:H7849_08825"/>
<dbReference type="GO" id="GO:0005886">
    <property type="term" value="C:plasma membrane"/>
    <property type="evidence" value="ECO:0007669"/>
    <property type="project" value="UniProtKB-ARBA"/>
</dbReference>
<keyword evidence="6" id="KW-0479">Metal-binding</keyword>
<proteinExistence type="inferred from homology"/>
<dbReference type="PROSITE" id="PS00452">
    <property type="entry name" value="GUANYLATE_CYCLASE_1"/>
    <property type="match status" value="1"/>
</dbReference>
<accession>A0A7G8BN71</accession>
<evidence type="ECO:0000256" key="8">
    <source>
        <dbReference type="ARBA" id="ARBA00022840"/>
    </source>
</evidence>
<dbReference type="GO" id="GO:0046872">
    <property type="term" value="F:metal ion binding"/>
    <property type="evidence" value="ECO:0007669"/>
    <property type="project" value="UniProtKB-KW"/>
</dbReference>
<dbReference type="CDD" id="cd07302">
    <property type="entry name" value="CHD"/>
    <property type="match status" value="1"/>
</dbReference>
<dbReference type="PROSITE" id="PS50125">
    <property type="entry name" value="GUANYLATE_CYCLASE_2"/>
    <property type="match status" value="1"/>
</dbReference>
<evidence type="ECO:0000256" key="15">
    <source>
        <dbReference type="ARBA" id="ARBA00032637"/>
    </source>
</evidence>
<dbReference type="Pfam" id="PF00211">
    <property type="entry name" value="Guanylate_cyc"/>
    <property type="match status" value="1"/>
</dbReference>
<dbReference type="GO" id="GO:0005524">
    <property type="term" value="F:ATP binding"/>
    <property type="evidence" value="ECO:0007669"/>
    <property type="project" value="UniProtKB-KW"/>
</dbReference>
<dbReference type="RefSeq" id="WP_186745793.1">
    <property type="nucleotide sequence ID" value="NZ_CP060394.1"/>
</dbReference>
<dbReference type="FunFam" id="3.30.70.1230:FF:000033">
    <property type="entry name" value="Adenylate cyclase"/>
    <property type="match status" value="1"/>
</dbReference>
<evidence type="ECO:0000256" key="13">
    <source>
        <dbReference type="ARBA" id="ARBA00023239"/>
    </source>
</evidence>
<reference evidence="21 22" key="1">
    <citation type="submission" date="2020-08" db="EMBL/GenBank/DDBJ databases">
        <title>Edaphobacter telluris sp. nov. and Acidobacterium dinghuensis sp. nov., two acidobacteria isolated from forest soil.</title>
        <authorList>
            <person name="Fu J."/>
            <person name="Qiu L."/>
        </authorList>
    </citation>
    <scope>NUCLEOTIDE SEQUENCE [LARGE SCALE GENOMIC DNA]</scope>
    <source>
        <strain evidence="21">4Y35</strain>
    </source>
</reference>
<dbReference type="SUPFAM" id="SSF158472">
    <property type="entry name" value="HAMP domain-like"/>
    <property type="match status" value="1"/>
</dbReference>
<dbReference type="InterPro" id="IPR003660">
    <property type="entry name" value="HAMP_dom"/>
</dbReference>
<dbReference type="Proteomes" id="UP000515312">
    <property type="component" value="Chromosome"/>
</dbReference>
<dbReference type="GO" id="GO:0006171">
    <property type="term" value="P:cAMP biosynthetic process"/>
    <property type="evidence" value="ECO:0007669"/>
    <property type="project" value="UniProtKB-KW"/>
</dbReference>
<dbReference type="InterPro" id="IPR018297">
    <property type="entry name" value="A/G_cyclase_CS"/>
</dbReference>
<dbReference type="PANTHER" id="PTHR11920">
    <property type="entry name" value="GUANYLYL CYCLASE"/>
    <property type="match status" value="1"/>
</dbReference>
<keyword evidence="8" id="KW-0067">ATP-binding</keyword>
<evidence type="ECO:0000313" key="22">
    <source>
        <dbReference type="Proteomes" id="UP000515312"/>
    </source>
</evidence>
<feature type="domain" description="HAMP" evidence="20">
    <location>
        <begin position="440"/>
        <end position="492"/>
    </location>
</feature>
<dbReference type="EMBL" id="CP060394">
    <property type="protein sequence ID" value="QNI33991.1"/>
    <property type="molecule type" value="Genomic_DNA"/>
</dbReference>
<evidence type="ECO:0000256" key="16">
    <source>
        <dbReference type="ARBA" id="ARBA00064436"/>
    </source>
</evidence>
<dbReference type="InterPro" id="IPR029787">
    <property type="entry name" value="Nucleotide_cyclase"/>
</dbReference>
<evidence type="ECO:0000313" key="21">
    <source>
        <dbReference type="EMBL" id="QNI33991.1"/>
    </source>
</evidence>
<evidence type="ECO:0000256" key="6">
    <source>
        <dbReference type="ARBA" id="ARBA00022723"/>
    </source>
</evidence>
<evidence type="ECO:0000259" key="20">
    <source>
        <dbReference type="PROSITE" id="PS50885"/>
    </source>
</evidence>
<comment type="similarity">
    <text evidence="17">Belongs to the adenylyl cyclase class-4/guanylyl cyclase family.</text>
</comment>
<gene>
    <name evidence="21" type="ORF">H7849_08825</name>
</gene>
<keyword evidence="11" id="KW-0115">cAMP biosynthesis</keyword>
<dbReference type="SMART" id="SM00304">
    <property type="entry name" value="HAMP"/>
    <property type="match status" value="1"/>
</dbReference>
<evidence type="ECO:0000256" key="2">
    <source>
        <dbReference type="ARBA" id="ARBA00004370"/>
    </source>
</evidence>
<comment type="catalytic activity">
    <reaction evidence="1">
        <text>ATP = 3',5'-cyclic AMP + diphosphate</text>
        <dbReference type="Rhea" id="RHEA:15389"/>
        <dbReference type="ChEBI" id="CHEBI:30616"/>
        <dbReference type="ChEBI" id="CHEBI:33019"/>
        <dbReference type="ChEBI" id="CHEBI:58165"/>
        <dbReference type="EC" id="4.6.1.1"/>
    </reaction>
</comment>
<evidence type="ECO:0000256" key="10">
    <source>
        <dbReference type="ARBA" id="ARBA00022989"/>
    </source>
</evidence>
<dbReference type="InterPro" id="IPR050401">
    <property type="entry name" value="Cyclic_nucleotide_synthase"/>
</dbReference>
<keyword evidence="5 18" id="KW-0812">Transmembrane</keyword>
<evidence type="ECO:0000256" key="4">
    <source>
        <dbReference type="ARBA" id="ARBA00021420"/>
    </source>
</evidence>
<dbReference type="SUPFAM" id="SSF55073">
    <property type="entry name" value="Nucleotide cyclase"/>
    <property type="match status" value="1"/>
</dbReference>
<evidence type="ECO:0000256" key="5">
    <source>
        <dbReference type="ARBA" id="ARBA00022692"/>
    </source>
</evidence>
<dbReference type="CDD" id="cd06225">
    <property type="entry name" value="HAMP"/>
    <property type="match status" value="1"/>
</dbReference>
<evidence type="ECO:0000256" key="11">
    <source>
        <dbReference type="ARBA" id="ARBA00022998"/>
    </source>
</evidence>
<evidence type="ECO:0000256" key="7">
    <source>
        <dbReference type="ARBA" id="ARBA00022741"/>
    </source>
</evidence>
<keyword evidence="12 18" id="KW-0472">Membrane</keyword>
<dbReference type="GO" id="GO:0035556">
    <property type="term" value="P:intracellular signal transduction"/>
    <property type="evidence" value="ECO:0007669"/>
    <property type="project" value="InterPro"/>
</dbReference>
<dbReference type="AlphaFoldDB" id="A0A7G8BN71"/>
<evidence type="ECO:0000256" key="18">
    <source>
        <dbReference type="SAM" id="Phobius"/>
    </source>
</evidence>
<protein>
    <recommendedName>
        <fullName evidence="4">Adenylate cyclase</fullName>
        <ecNumber evidence="3">4.6.1.1</ecNumber>
    </recommendedName>
    <alternativeName>
        <fullName evidence="14">ATP pyrophosphate-lyase</fullName>
    </alternativeName>
    <alternativeName>
        <fullName evidence="15">Adenylyl cyclase</fullName>
    </alternativeName>
</protein>
<dbReference type="PROSITE" id="PS50885">
    <property type="entry name" value="HAMP"/>
    <property type="match status" value="1"/>
</dbReference>
<evidence type="ECO:0000256" key="1">
    <source>
        <dbReference type="ARBA" id="ARBA00001593"/>
    </source>
</evidence>
<dbReference type="Pfam" id="PF00672">
    <property type="entry name" value="HAMP"/>
    <property type="match status" value="1"/>
</dbReference>
<evidence type="ECO:0000256" key="14">
    <source>
        <dbReference type="ARBA" id="ARBA00032597"/>
    </source>
</evidence>